<gene>
    <name evidence="4" type="ORF">D3P09_18430</name>
</gene>
<sequence>MVKLVQVMRKIGMLSPRGLYRLLAAIFRYGINVMALLKIAERTYGESAAIADDRGTITYRELLGQCEVLSVSLRENYGIRPGSKAALLCRNHASLVKAIFALSWSGADIYLLNAEMNKDQLQDLLTAYDFDLLVYDEELSPFIEQAAYSKGKLLSYHEQKPAINLLSAGTAAKKRSGHHRASSGSIMLLTGGTTGKSKKVPHKPSLFHYLNPFYTLLERLYLVRYHTGYIATPIYHGYGIAILLLFVALGKKIVLTSGFHAPKACELIREHQVQAASVVPLMLDKMLKHNADDLRSLACIASGGAELNPRLVAHAFDKLGDVLYNLYGTSETGLNIVASPQDLKQSAHTLGRRIEGVPLYVLDSNMNETVPGAVGQFCVENYFSRSRQNKKWIETGDMGYRDSSGLYYLCGRADDRIVSAGENVYPIELEHILIQHPHVEDLAVIGIPDEAFGQRLKAYVQLVPESRQNAEQLMEWLRSRAARYQMPKEIILVEQIPYTQLGKRDKKQLV</sequence>
<dbReference type="InterPro" id="IPR045851">
    <property type="entry name" value="AMP-bd_C_sf"/>
</dbReference>
<dbReference type="CDD" id="cd04433">
    <property type="entry name" value="AFD_class_I"/>
    <property type="match status" value="1"/>
</dbReference>
<feature type="transmembrane region" description="Helical" evidence="1">
    <location>
        <begin position="229"/>
        <end position="249"/>
    </location>
</feature>
<dbReference type="Pfam" id="PF00501">
    <property type="entry name" value="AMP-binding"/>
    <property type="match status" value="1"/>
</dbReference>
<dbReference type="PANTHER" id="PTHR43767:SF1">
    <property type="entry name" value="NONRIBOSOMAL PEPTIDE SYNTHASE PES1 (EUROFUNG)-RELATED"/>
    <property type="match status" value="1"/>
</dbReference>
<dbReference type="InterPro" id="IPR042099">
    <property type="entry name" value="ANL_N_sf"/>
</dbReference>
<dbReference type="InterPro" id="IPR050237">
    <property type="entry name" value="ATP-dep_AMP-bd_enzyme"/>
</dbReference>
<dbReference type="Pfam" id="PF13193">
    <property type="entry name" value="AMP-binding_C"/>
    <property type="match status" value="1"/>
</dbReference>
<keyword evidence="1" id="KW-1133">Transmembrane helix</keyword>
<keyword evidence="1" id="KW-0472">Membrane</keyword>
<dbReference type="InterPro" id="IPR020845">
    <property type="entry name" value="AMP-binding_CS"/>
</dbReference>
<dbReference type="OrthoDB" id="9778383at2"/>
<proteinExistence type="predicted"/>
<feature type="domain" description="AMP-binding enzyme C-terminal" evidence="3">
    <location>
        <begin position="428"/>
        <end position="503"/>
    </location>
</feature>
<dbReference type="InterPro" id="IPR000873">
    <property type="entry name" value="AMP-dep_synth/lig_dom"/>
</dbReference>
<accession>A0A3A6PPN9</accession>
<dbReference type="SUPFAM" id="SSF56801">
    <property type="entry name" value="Acetyl-CoA synthetase-like"/>
    <property type="match status" value="1"/>
</dbReference>
<dbReference type="AlphaFoldDB" id="A0A3A6PPN9"/>
<dbReference type="Gene3D" id="3.30.300.30">
    <property type="match status" value="1"/>
</dbReference>
<evidence type="ECO:0000259" key="2">
    <source>
        <dbReference type="Pfam" id="PF00501"/>
    </source>
</evidence>
<evidence type="ECO:0000256" key="1">
    <source>
        <dbReference type="SAM" id="Phobius"/>
    </source>
</evidence>
<dbReference type="GO" id="GO:0016878">
    <property type="term" value="F:acid-thiol ligase activity"/>
    <property type="evidence" value="ECO:0007669"/>
    <property type="project" value="UniProtKB-ARBA"/>
</dbReference>
<dbReference type="EMBL" id="QXQB01000004">
    <property type="protein sequence ID" value="RJX38531.1"/>
    <property type="molecule type" value="Genomic_DNA"/>
</dbReference>
<name>A0A3A6PPN9_9BACL</name>
<dbReference type="InterPro" id="IPR025110">
    <property type="entry name" value="AMP-bd_C"/>
</dbReference>
<evidence type="ECO:0000313" key="4">
    <source>
        <dbReference type="EMBL" id="RJX38531.1"/>
    </source>
</evidence>
<evidence type="ECO:0000259" key="3">
    <source>
        <dbReference type="Pfam" id="PF13193"/>
    </source>
</evidence>
<feature type="domain" description="AMP-dependent synthetase/ligase" evidence="2">
    <location>
        <begin position="42"/>
        <end position="380"/>
    </location>
</feature>
<reference evidence="4 5" key="1">
    <citation type="submission" date="2018-09" db="EMBL/GenBank/DDBJ databases">
        <title>Paenibacillus aracenensis nov. sp. isolated from a cave in southern Spain.</title>
        <authorList>
            <person name="Jurado V."/>
            <person name="Gutierrez-Patricio S."/>
            <person name="Gonzalez-Pimentel J.L."/>
            <person name="Miller A.Z."/>
            <person name="Laiz L."/>
            <person name="Saiz-Jimenez C."/>
        </authorList>
    </citation>
    <scope>NUCLEOTIDE SEQUENCE [LARGE SCALE GENOMIC DNA]</scope>
    <source>
        <strain evidence="4 5">JCM 19203</strain>
    </source>
</reference>
<dbReference type="Proteomes" id="UP000267798">
    <property type="component" value="Unassembled WGS sequence"/>
</dbReference>
<evidence type="ECO:0000313" key="5">
    <source>
        <dbReference type="Proteomes" id="UP000267798"/>
    </source>
</evidence>
<keyword evidence="1" id="KW-0812">Transmembrane</keyword>
<organism evidence="4 5">
    <name type="scientific">Paenibacillus pinisoli</name>
    <dbReference type="NCBI Taxonomy" id="1276110"/>
    <lineage>
        <taxon>Bacteria</taxon>
        <taxon>Bacillati</taxon>
        <taxon>Bacillota</taxon>
        <taxon>Bacilli</taxon>
        <taxon>Bacillales</taxon>
        <taxon>Paenibacillaceae</taxon>
        <taxon>Paenibacillus</taxon>
    </lineage>
</organism>
<keyword evidence="5" id="KW-1185">Reference proteome</keyword>
<comment type="caution">
    <text evidence="4">The sequence shown here is derived from an EMBL/GenBank/DDBJ whole genome shotgun (WGS) entry which is preliminary data.</text>
</comment>
<dbReference type="Gene3D" id="3.40.50.12780">
    <property type="entry name" value="N-terminal domain of ligase-like"/>
    <property type="match status" value="1"/>
</dbReference>
<dbReference type="PROSITE" id="PS00455">
    <property type="entry name" value="AMP_BINDING"/>
    <property type="match status" value="1"/>
</dbReference>
<protein>
    <submittedName>
        <fullName evidence="4">AMP-dependent synthetase</fullName>
    </submittedName>
</protein>
<dbReference type="PANTHER" id="PTHR43767">
    <property type="entry name" value="LONG-CHAIN-FATTY-ACID--COA LIGASE"/>
    <property type="match status" value="1"/>
</dbReference>